<evidence type="ECO:0000313" key="2">
    <source>
        <dbReference type="Proteomes" id="UP000292734"/>
    </source>
</evidence>
<accession>A0A4Q4IWP9</accession>
<comment type="caution">
    <text evidence="1">The sequence shown here is derived from an EMBL/GenBank/DDBJ whole genome shotgun (WGS) entry which is preliminary data.</text>
</comment>
<reference evidence="1 2" key="1">
    <citation type="submission" date="2019-02" db="EMBL/GenBank/DDBJ databases">
        <authorList>
            <person name="Feng G."/>
        </authorList>
    </citation>
    <scope>NUCLEOTIDE SEQUENCE [LARGE SCALE GENOMIC DNA]</scope>
    <source>
        <strain evidence="1 2">DSM 26779</strain>
    </source>
</reference>
<gene>
    <name evidence="1" type="ORF">EWH08_18735</name>
</gene>
<dbReference type="Proteomes" id="UP000292734">
    <property type="component" value="Unassembled WGS sequence"/>
</dbReference>
<dbReference type="AlphaFoldDB" id="A0A4Q4IWP9"/>
<evidence type="ECO:0000313" key="1">
    <source>
        <dbReference type="EMBL" id="RYL97449.1"/>
    </source>
</evidence>
<proteinExistence type="predicted"/>
<sequence>MHRVPNDAAHCRVPDRIELDPQAPIILAYGVGVDSTALLSVENRLAHIRAVVSCGIEHLSGTIKFIRRIGSRFIIGV</sequence>
<dbReference type="EMBL" id="SEOM01000012">
    <property type="protein sequence ID" value="RYL97449.1"/>
    <property type="molecule type" value="Genomic_DNA"/>
</dbReference>
<protein>
    <submittedName>
        <fullName evidence="1">Uncharacterized protein</fullName>
    </submittedName>
</protein>
<organism evidence="1 2">
    <name type="scientific">Sphingobium indicum</name>
    <dbReference type="NCBI Taxonomy" id="332055"/>
    <lineage>
        <taxon>Bacteria</taxon>
        <taxon>Pseudomonadati</taxon>
        <taxon>Pseudomonadota</taxon>
        <taxon>Alphaproteobacteria</taxon>
        <taxon>Sphingomonadales</taxon>
        <taxon>Sphingomonadaceae</taxon>
        <taxon>Sphingobium</taxon>
    </lineage>
</organism>
<name>A0A4Q4IWP9_9SPHN</name>